<dbReference type="SUPFAM" id="SSF55021">
    <property type="entry name" value="ACT-like"/>
    <property type="match status" value="1"/>
</dbReference>
<gene>
    <name evidence="3" type="primary">lysC</name>
</gene>
<accession>A0A075FM22</accession>
<dbReference type="PANTHER" id="PTHR21499:SF70">
    <property type="entry name" value="ASPARTOKINASE"/>
    <property type="match status" value="1"/>
</dbReference>
<dbReference type="EC" id="2.7.2.4" evidence="3"/>
<protein>
    <submittedName>
        <fullName evidence="3">Aspartate kinase (LysC)</fullName>
        <ecNumber evidence="3">2.7.2.4</ecNumber>
    </submittedName>
</protein>
<dbReference type="Pfam" id="PF00696">
    <property type="entry name" value="AA_kinase"/>
    <property type="match status" value="1"/>
</dbReference>
<dbReference type="CDD" id="cd04868">
    <property type="entry name" value="ACT_AK-like"/>
    <property type="match status" value="1"/>
</dbReference>
<dbReference type="Gene3D" id="3.30.70.260">
    <property type="match status" value="1"/>
</dbReference>
<dbReference type="GO" id="GO:0004072">
    <property type="term" value="F:aspartate kinase activity"/>
    <property type="evidence" value="ECO:0007669"/>
    <property type="project" value="UniProtKB-EC"/>
</dbReference>
<dbReference type="Gene3D" id="3.40.1160.10">
    <property type="entry name" value="Acetylglutamate kinase-like"/>
    <property type="match status" value="1"/>
</dbReference>
<dbReference type="InterPro" id="IPR001048">
    <property type="entry name" value="Asp/Glu/Uridylate_kinase"/>
</dbReference>
<dbReference type="GO" id="GO:0009089">
    <property type="term" value="P:lysine biosynthetic process via diaminopimelate"/>
    <property type="evidence" value="ECO:0007669"/>
    <property type="project" value="TreeGrafter"/>
</dbReference>
<organism evidence="3">
    <name type="scientific">uncultured marine thaumarchaeote AD1000_24_H07</name>
    <dbReference type="NCBI Taxonomy" id="1455902"/>
    <lineage>
        <taxon>Archaea</taxon>
        <taxon>Nitrososphaerota</taxon>
        <taxon>environmental samples</taxon>
    </lineage>
</organism>
<dbReference type="EMBL" id="KF900370">
    <property type="protein sequence ID" value="AIE92570.1"/>
    <property type="molecule type" value="Genomic_DNA"/>
</dbReference>
<evidence type="ECO:0000256" key="1">
    <source>
        <dbReference type="ARBA" id="ARBA00010122"/>
    </source>
</evidence>
<dbReference type="SUPFAM" id="SSF53633">
    <property type="entry name" value="Carbamate kinase-like"/>
    <property type="match status" value="1"/>
</dbReference>
<dbReference type="InterPro" id="IPR036393">
    <property type="entry name" value="AceGlu_kinase-like_sf"/>
</dbReference>
<keyword evidence="3" id="KW-0808">Transferase</keyword>
<proteinExistence type="inferred from homology"/>
<comment type="similarity">
    <text evidence="1">Belongs to the aspartokinase family.</text>
</comment>
<dbReference type="GO" id="GO:0009090">
    <property type="term" value="P:homoserine biosynthetic process"/>
    <property type="evidence" value="ECO:0007669"/>
    <property type="project" value="TreeGrafter"/>
</dbReference>
<name>A0A075FM22_9ARCH</name>
<evidence type="ECO:0000259" key="2">
    <source>
        <dbReference type="Pfam" id="PF00696"/>
    </source>
</evidence>
<feature type="domain" description="Aspartate/glutamate/uridylate kinase" evidence="2">
    <location>
        <begin position="3"/>
        <end position="236"/>
    </location>
</feature>
<sequence length="397" mass="42933">MKKIIIIKFGGSVLTDLDSIKNCVSLINEHLDKDFGIVIVVSALKGKTDNLVQLAKNHSPSLSPKQFDAFISNGERESAKLFVETLSNESLDPVLIDPDTSYWPIITDDVHLDANPLVPETESKCKSILLPMIENGSIPVVCGFIGKTKEDVITTLGRGGSDTTAVLLGASLDAVEVLLVKDVANVFTSDPNYVDDALPLKSLTLREASALSFGGAKFLHRKCLQYKSDTLRIRILSIQSKESGTIIDGSQHNLSIGAFEENITMVTIIGVNYASYPSIGGLLSQFIEDDIHLLSLALESDSLILYLYSQPGLLKKIHSYAIPNGFGKAISTHDDLSGLHITGPALDTTKGLIQKITAPLSEHQINVYGIVTVSSSIQIYVSKNDISKTIELLKSVI</sequence>
<dbReference type="CDD" id="cd04234">
    <property type="entry name" value="AAK_AK"/>
    <property type="match status" value="1"/>
</dbReference>
<dbReference type="PANTHER" id="PTHR21499">
    <property type="entry name" value="ASPARTATE KINASE"/>
    <property type="match status" value="1"/>
</dbReference>
<dbReference type="GO" id="GO:0005829">
    <property type="term" value="C:cytosol"/>
    <property type="evidence" value="ECO:0007669"/>
    <property type="project" value="TreeGrafter"/>
</dbReference>
<keyword evidence="3" id="KW-0418">Kinase</keyword>
<dbReference type="InterPro" id="IPR045865">
    <property type="entry name" value="ACT-like_dom_sf"/>
</dbReference>
<dbReference type="AlphaFoldDB" id="A0A075FM22"/>
<evidence type="ECO:0000313" key="3">
    <source>
        <dbReference type="EMBL" id="AIE92570.1"/>
    </source>
</evidence>
<reference evidence="3" key="1">
    <citation type="journal article" date="2014" name="Genome Biol. Evol.">
        <title>Pangenome evidence for extensive interdomain horizontal transfer affecting lineage core and shell genes in uncultured planktonic thaumarchaeota and euryarchaeota.</title>
        <authorList>
            <person name="Deschamps P."/>
            <person name="Zivanovic Y."/>
            <person name="Moreira D."/>
            <person name="Rodriguez-Valera F."/>
            <person name="Lopez-Garcia P."/>
        </authorList>
    </citation>
    <scope>NUCLEOTIDE SEQUENCE</scope>
</reference>